<comment type="subcellular location">
    <subcellularLocation>
        <location evidence="1 8">Cell membrane</location>
        <topology evidence="1 8">Multi-pass membrane protein</topology>
    </subcellularLocation>
</comment>
<dbReference type="AlphaFoldDB" id="A0A449BIN7"/>
<feature type="transmembrane region" description="Helical" evidence="8">
    <location>
        <begin position="12"/>
        <end position="36"/>
    </location>
</feature>
<dbReference type="Pfam" id="PF00528">
    <property type="entry name" value="BPD_transp_1"/>
    <property type="match status" value="1"/>
</dbReference>
<dbReference type="RefSeq" id="WP_035369759.1">
    <property type="nucleotide sequence ID" value="NZ_LR215050.1"/>
</dbReference>
<keyword evidence="11" id="KW-1185">Reference proteome</keyword>
<dbReference type="GO" id="GO:0006865">
    <property type="term" value="P:amino acid transport"/>
    <property type="evidence" value="ECO:0007669"/>
    <property type="project" value="UniProtKB-KW"/>
</dbReference>
<comment type="similarity">
    <text evidence="8">Belongs to the binding-protein-dependent transport system permease family.</text>
</comment>
<dbReference type="GO" id="GO:0043190">
    <property type="term" value="C:ATP-binding cassette (ABC) transporter complex"/>
    <property type="evidence" value="ECO:0007669"/>
    <property type="project" value="InterPro"/>
</dbReference>
<dbReference type="KEGG" id="ahk:NCTC10172_00334"/>
<evidence type="ECO:0000256" key="7">
    <source>
        <dbReference type="ARBA" id="ARBA00023136"/>
    </source>
</evidence>
<dbReference type="InterPro" id="IPR043429">
    <property type="entry name" value="ArtM/GltK/GlnP/TcyL/YhdX-like"/>
</dbReference>
<keyword evidence="6 8" id="KW-1133">Transmembrane helix</keyword>
<protein>
    <submittedName>
        <fullName evidence="10">Arginine transport system permease protein ArtQ</fullName>
    </submittedName>
</protein>
<accession>A0A449BIN7</accession>
<evidence type="ECO:0000256" key="4">
    <source>
        <dbReference type="ARBA" id="ARBA00022692"/>
    </source>
</evidence>
<keyword evidence="7 8" id="KW-0472">Membrane</keyword>
<dbReference type="STRING" id="1408416.GCA_000702765_01150"/>
<evidence type="ECO:0000313" key="10">
    <source>
        <dbReference type="EMBL" id="VEU82324.1"/>
    </source>
</evidence>
<proteinExistence type="inferred from homology"/>
<keyword evidence="4 8" id="KW-0812">Transmembrane</keyword>
<evidence type="ECO:0000256" key="3">
    <source>
        <dbReference type="ARBA" id="ARBA00022475"/>
    </source>
</evidence>
<keyword evidence="2 8" id="KW-0813">Transport</keyword>
<dbReference type="InterPro" id="IPR035906">
    <property type="entry name" value="MetI-like_sf"/>
</dbReference>
<evidence type="ECO:0000259" key="9">
    <source>
        <dbReference type="PROSITE" id="PS50928"/>
    </source>
</evidence>
<dbReference type="GO" id="GO:0022857">
    <property type="term" value="F:transmembrane transporter activity"/>
    <property type="evidence" value="ECO:0007669"/>
    <property type="project" value="InterPro"/>
</dbReference>
<evidence type="ECO:0000256" key="6">
    <source>
        <dbReference type="ARBA" id="ARBA00022989"/>
    </source>
</evidence>
<feature type="transmembrane region" description="Helical" evidence="8">
    <location>
        <begin position="174"/>
        <end position="194"/>
    </location>
</feature>
<feature type="transmembrane region" description="Helical" evidence="8">
    <location>
        <begin position="48"/>
        <end position="69"/>
    </location>
</feature>
<keyword evidence="5" id="KW-0029">Amino-acid transport</keyword>
<dbReference type="Gene3D" id="1.10.3720.10">
    <property type="entry name" value="MetI-like"/>
    <property type="match status" value="1"/>
</dbReference>
<organism evidence="10 11">
    <name type="scientific">Acholeplasma hippikon</name>
    <dbReference type="NCBI Taxonomy" id="264636"/>
    <lineage>
        <taxon>Bacteria</taxon>
        <taxon>Bacillati</taxon>
        <taxon>Mycoplasmatota</taxon>
        <taxon>Mollicutes</taxon>
        <taxon>Acholeplasmatales</taxon>
        <taxon>Acholeplasmataceae</taxon>
        <taxon>Acholeplasma</taxon>
    </lineage>
</organism>
<dbReference type="InterPro" id="IPR000515">
    <property type="entry name" value="MetI-like"/>
</dbReference>
<evidence type="ECO:0000256" key="1">
    <source>
        <dbReference type="ARBA" id="ARBA00004651"/>
    </source>
</evidence>
<feature type="domain" description="ABC transmembrane type-1" evidence="9">
    <location>
        <begin position="12"/>
        <end position="193"/>
    </location>
</feature>
<keyword evidence="3" id="KW-1003">Cell membrane</keyword>
<dbReference type="PROSITE" id="PS50928">
    <property type="entry name" value="ABC_TM1"/>
    <property type="match status" value="1"/>
</dbReference>
<dbReference type="PANTHER" id="PTHR30614:SF0">
    <property type="entry name" value="L-CYSTINE TRANSPORT SYSTEM PERMEASE PROTEIN TCYL"/>
    <property type="match status" value="1"/>
</dbReference>
<dbReference type="Proteomes" id="UP000290909">
    <property type="component" value="Chromosome"/>
</dbReference>
<evidence type="ECO:0000256" key="8">
    <source>
        <dbReference type="RuleBase" id="RU363032"/>
    </source>
</evidence>
<gene>
    <name evidence="10" type="primary">artQ_1</name>
    <name evidence="10" type="ORF">NCTC10172_00334</name>
</gene>
<dbReference type="CDD" id="cd06261">
    <property type="entry name" value="TM_PBP2"/>
    <property type="match status" value="1"/>
</dbReference>
<sequence length="206" mass="23102">MSDIINNLISGAFVSLKIFIITAVVSLILGLILALLSRKKMLSKILNIYTLFFRGTPLMMQLILIMYGLPQLGIYVDRLLVAYIGFILNYTAYFIEIFKSGISSVDSEQIDAARAYGANEFQVASYIIIPQAFKLQLPVVSNELINLIKDTSIVTVIAVSDILRIVKEMVSNTFTLTPFLISTLFYLVISFIIVKTLKLVDKKIFN</sequence>
<dbReference type="NCBIfam" id="TIGR01726">
    <property type="entry name" value="HEQRo_perm_3TM"/>
    <property type="match status" value="1"/>
</dbReference>
<dbReference type="EMBL" id="LR215050">
    <property type="protein sequence ID" value="VEU82324.1"/>
    <property type="molecule type" value="Genomic_DNA"/>
</dbReference>
<evidence type="ECO:0000256" key="2">
    <source>
        <dbReference type="ARBA" id="ARBA00022448"/>
    </source>
</evidence>
<dbReference type="PANTHER" id="PTHR30614">
    <property type="entry name" value="MEMBRANE COMPONENT OF AMINO ACID ABC TRANSPORTER"/>
    <property type="match status" value="1"/>
</dbReference>
<name>A0A449BIN7_9MOLU</name>
<evidence type="ECO:0000256" key="5">
    <source>
        <dbReference type="ARBA" id="ARBA00022970"/>
    </source>
</evidence>
<dbReference type="SUPFAM" id="SSF161098">
    <property type="entry name" value="MetI-like"/>
    <property type="match status" value="1"/>
</dbReference>
<dbReference type="InterPro" id="IPR010065">
    <property type="entry name" value="AA_ABC_transptr_permease_3TM"/>
</dbReference>
<reference evidence="10 11" key="1">
    <citation type="submission" date="2019-01" db="EMBL/GenBank/DDBJ databases">
        <authorList>
            <consortium name="Pathogen Informatics"/>
        </authorList>
    </citation>
    <scope>NUCLEOTIDE SEQUENCE [LARGE SCALE GENOMIC DNA]</scope>
    <source>
        <strain evidence="10 11">NCTC10172</strain>
    </source>
</reference>
<feature type="transmembrane region" description="Helical" evidence="8">
    <location>
        <begin position="75"/>
        <end position="95"/>
    </location>
</feature>
<evidence type="ECO:0000313" key="11">
    <source>
        <dbReference type="Proteomes" id="UP000290909"/>
    </source>
</evidence>